<dbReference type="InterPro" id="IPR029058">
    <property type="entry name" value="AB_hydrolase_fold"/>
</dbReference>
<sequence>MLYAQVNGINLHYEIEGQGQPLLLIMGLGAPAAAWDPIFVQTLTKTHQVIIYDNRGTGLSDKPDMPYSIAMFASDAVGLLDALNIPRAHVFGVSMGGMIAQELAIHYPQRVASLILGCTTPGGKHAVPAPPESLKALEGRAGLTPEEAIREGWKLSFSEEFIHTHKAELEAHIPRLLAQLTPRFAYERHFQATMTLRVFKQLKEIQAPTLVATGRDDMLIPAVNSEILAREIPGAELAIFESAGHGFVTSAREPFLKVLKEFLARQSV</sequence>
<dbReference type="SMR" id="A0A8E4UR43"/>
<dbReference type="PRINTS" id="PR00111">
    <property type="entry name" value="ABHYDROLASE"/>
</dbReference>
<dbReference type="InterPro" id="IPR000073">
    <property type="entry name" value="AB_hydrolase_1"/>
</dbReference>
<dbReference type="PANTHER" id="PTHR43433:SF5">
    <property type="entry name" value="AB HYDROLASE-1 DOMAIN-CONTAINING PROTEIN"/>
    <property type="match status" value="1"/>
</dbReference>
<gene>
    <name evidence="2" type="primary">ade1</name>
</gene>
<proteinExistence type="evidence at protein level"/>
<dbReference type="InterPro" id="IPR050471">
    <property type="entry name" value="AB_hydrolase"/>
</dbReference>
<feature type="domain" description="AB hydrolase-1" evidence="1">
    <location>
        <begin position="21"/>
        <end position="135"/>
    </location>
</feature>
<accession>A0A8E4UR43</accession>
<keyword evidence="3" id="KW-0002">3D-structure</keyword>
<reference evidence="2" key="1">
    <citation type="submission" date="2020-12" db="EMBL/GenBank/DDBJ databases">
        <authorList>
            <person name="Guzzo C.R."/>
        </authorList>
    </citation>
    <scope>NUCLEOTIDE SEQUENCE</scope>
</reference>
<name>A0A8E4UR43_9PROT</name>
<dbReference type="PDB" id="8V16">
    <property type="method" value="X-ray"/>
    <property type="resolution" value="1.90 A"/>
    <property type="chains" value="A/B/C/D=1-268"/>
</dbReference>
<reference evidence="3" key="2">
    <citation type="journal article" date="2024" name="Biochemistry">
        <title>Monomeric Esterase: Insights into Cooperative Behavior, Hysteresis/Allokairy.</title>
        <authorList>
            <person name="Vinces T.C."/>
            <person name="de Souza A.S."/>
            <person name="Carvalho C.F."/>
            <person name="Visnardi A.B."/>
            <person name="Teixeira R.D."/>
            <person name="Llontop E.E."/>
            <person name="Bismara B.A.P."/>
            <person name="Vicente E.J."/>
            <person name="Pereira J.O."/>
            <person name="de Souza R.F."/>
            <person name="Yonamine M."/>
            <person name="Marana S.R."/>
            <person name="Farah C.S."/>
            <person name="Guzzo C.R."/>
        </authorList>
    </citation>
    <scope>X-RAY CRYSTALLOGRAPHY (1.90 ANGSTROMS)</scope>
</reference>
<organism evidence="2">
    <name type="scientific">uncultured Pseudomonadota bacterium</name>
    <dbReference type="NCBI Taxonomy" id="153809"/>
    <lineage>
        <taxon>Bacteria</taxon>
        <taxon>Pseudomonadati</taxon>
        <taxon>Pseudomonadota</taxon>
        <taxon>environmental samples</taxon>
    </lineage>
</organism>
<protein>
    <submittedName>
        <fullName evidence="2">Esterase 1</fullName>
    </submittedName>
</protein>
<evidence type="ECO:0000259" key="1">
    <source>
        <dbReference type="Pfam" id="PF00561"/>
    </source>
</evidence>
<evidence type="ECO:0007829" key="3">
    <source>
        <dbReference type="PDB" id="8V16"/>
    </source>
</evidence>
<dbReference type="EMBL" id="MW341220">
    <property type="protein sequence ID" value="QQL01623.1"/>
    <property type="molecule type" value="Genomic_DNA"/>
</dbReference>
<dbReference type="AlphaFoldDB" id="A0A8E4UR43"/>
<dbReference type="ESTHER" id="9bact-6EB3">
    <property type="family name" value="6_AlphaBeta_hydrolase"/>
</dbReference>
<dbReference type="Gene3D" id="3.40.50.1820">
    <property type="entry name" value="alpha/beta hydrolase"/>
    <property type="match status" value="1"/>
</dbReference>
<evidence type="ECO:0000313" key="2">
    <source>
        <dbReference type="EMBL" id="QQL01623.1"/>
    </source>
</evidence>
<dbReference type="SUPFAM" id="SSF53474">
    <property type="entry name" value="alpha/beta-Hydrolases"/>
    <property type="match status" value="1"/>
</dbReference>
<dbReference type="Pfam" id="PF00561">
    <property type="entry name" value="Abhydrolase_1"/>
    <property type="match status" value="1"/>
</dbReference>
<dbReference type="PANTHER" id="PTHR43433">
    <property type="entry name" value="HYDROLASE, ALPHA/BETA FOLD FAMILY PROTEIN"/>
    <property type="match status" value="1"/>
</dbReference>